<sequence>MESVREGLTTIQLKGKKREGSMDSPSSYYILPYPTSDR</sequence>
<dbReference type="EMBL" id="AFJM02000046">
    <property type="protein sequence ID" value="EMM71652.1"/>
    <property type="molecule type" value="Genomic_DNA"/>
</dbReference>
<evidence type="ECO:0000256" key="1">
    <source>
        <dbReference type="SAM" id="MobiDB-lite"/>
    </source>
</evidence>
<dbReference type="Proteomes" id="UP000012101">
    <property type="component" value="Unassembled WGS sequence"/>
</dbReference>
<name>M6FKG8_9LEPT</name>
<protein>
    <submittedName>
        <fullName evidence="2">Uncharacterized protein</fullName>
    </submittedName>
</protein>
<accession>M6FKG8</accession>
<organism evidence="2 3">
    <name type="scientific">Leptospira weilii str. 2006001855</name>
    <dbReference type="NCBI Taxonomy" id="996804"/>
    <lineage>
        <taxon>Bacteria</taxon>
        <taxon>Pseudomonadati</taxon>
        <taxon>Spirochaetota</taxon>
        <taxon>Spirochaetia</taxon>
        <taxon>Leptospirales</taxon>
        <taxon>Leptospiraceae</taxon>
        <taxon>Leptospira</taxon>
    </lineage>
</organism>
<dbReference type="AlphaFoldDB" id="M6FKG8"/>
<comment type="caution">
    <text evidence="2">The sequence shown here is derived from an EMBL/GenBank/DDBJ whole genome shotgun (WGS) entry which is preliminary data.</text>
</comment>
<gene>
    <name evidence="2" type="ORF">LEP1GSC038_0302</name>
</gene>
<feature type="region of interest" description="Disordered" evidence="1">
    <location>
        <begin position="1"/>
        <end position="38"/>
    </location>
</feature>
<proteinExistence type="predicted"/>
<evidence type="ECO:0000313" key="2">
    <source>
        <dbReference type="EMBL" id="EMM71652.1"/>
    </source>
</evidence>
<evidence type="ECO:0000313" key="3">
    <source>
        <dbReference type="Proteomes" id="UP000012101"/>
    </source>
</evidence>
<reference evidence="2 3" key="1">
    <citation type="submission" date="2013-01" db="EMBL/GenBank/DDBJ databases">
        <authorList>
            <person name="Harkins D.M."/>
            <person name="Durkin A.S."/>
            <person name="Brinkac L.M."/>
            <person name="Haft D.H."/>
            <person name="Selengut J.D."/>
            <person name="Sanka R."/>
            <person name="DePew J."/>
            <person name="Purushe J."/>
            <person name="Hospenthal D.R."/>
            <person name="Murray C.K."/>
            <person name="Pimentel G."/>
            <person name="Wasfy M."/>
            <person name="Vinetz J.M."/>
            <person name="Sutton G.G."/>
            <person name="Nierman W.C."/>
            <person name="Fouts D.E."/>
        </authorList>
    </citation>
    <scope>NUCLEOTIDE SEQUENCE [LARGE SCALE GENOMIC DNA]</scope>
    <source>
        <strain evidence="2 3">2006001855</strain>
    </source>
</reference>